<dbReference type="STRING" id="914237.A0A1E1LC17"/>
<gene>
    <name evidence="3" type="ORF">RCO7_09583</name>
</gene>
<dbReference type="EMBL" id="FJUW01000045">
    <property type="protein sequence ID" value="CZT08078.1"/>
    <property type="molecule type" value="Genomic_DNA"/>
</dbReference>
<organism evidence="3 4">
    <name type="scientific">Rhynchosporium graminicola</name>
    <dbReference type="NCBI Taxonomy" id="2792576"/>
    <lineage>
        <taxon>Eukaryota</taxon>
        <taxon>Fungi</taxon>
        <taxon>Dikarya</taxon>
        <taxon>Ascomycota</taxon>
        <taxon>Pezizomycotina</taxon>
        <taxon>Leotiomycetes</taxon>
        <taxon>Helotiales</taxon>
        <taxon>Ploettnerulaceae</taxon>
        <taxon>Rhynchosporium</taxon>
    </lineage>
</organism>
<feature type="chain" id="PRO_5009447016" evidence="2">
    <location>
        <begin position="19"/>
        <end position="235"/>
    </location>
</feature>
<reference evidence="4" key="1">
    <citation type="submission" date="2016-03" db="EMBL/GenBank/DDBJ databases">
        <authorList>
            <person name="Ploux O."/>
        </authorList>
    </citation>
    <scope>NUCLEOTIDE SEQUENCE [LARGE SCALE GENOMIC DNA]</scope>
    <source>
        <strain evidence="4">UK7</strain>
    </source>
</reference>
<feature type="region of interest" description="Disordered" evidence="1">
    <location>
        <begin position="162"/>
        <end position="190"/>
    </location>
</feature>
<accession>A0A1E1LC17</accession>
<dbReference type="AlphaFoldDB" id="A0A1E1LC17"/>
<evidence type="ECO:0000256" key="2">
    <source>
        <dbReference type="SAM" id="SignalP"/>
    </source>
</evidence>
<protein>
    <submittedName>
        <fullName evidence="3">Uncharacterized protein</fullName>
    </submittedName>
</protein>
<evidence type="ECO:0000256" key="1">
    <source>
        <dbReference type="SAM" id="MobiDB-lite"/>
    </source>
</evidence>
<comment type="caution">
    <text evidence="3">The sequence shown here is derived from an EMBL/GenBank/DDBJ whole genome shotgun (WGS) entry which is preliminary data.</text>
</comment>
<evidence type="ECO:0000313" key="4">
    <source>
        <dbReference type="Proteomes" id="UP000178129"/>
    </source>
</evidence>
<dbReference type="Proteomes" id="UP000178129">
    <property type="component" value="Unassembled WGS sequence"/>
</dbReference>
<keyword evidence="4" id="KW-1185">Reference proteome</keyword>
<sequence>MRFSITFSILMAAALTDAFALTKRTDCQAQDNECRTSPNANQATCSAQLAACLGYNPYDGNHEASTTDMISHDVESACEATAHICRMLPFANQATCSAELAACLGYNPYAGTPMSGSSHETYDAVPQGDSPEGSSWETYNDVPYDDTPEGSSWETYNDVPYDDTPEGSSWDTYDAVPQGDSPEGSSWETYDDVPYADTPEGSADDIIPAVYGGAAIQNRPYSSFFAVCVAAVIVL</sequence>
<feature type="region of interest" description="Disordered" evidence="1">
    <location>
        <begin position="115"/>
        <end position="140"/>
    </location>
</feature>
<dbReference type="InParanoid" id="A0A1E1LC17"/>
<feature type="signal peptide" evidence="2">
    <location>
        <begin position="1"/>
        <end position="18"/>
    </location>
</feature>
<keyword evidence="2" id="KW-0732">Signal</keyword>
<proteinExistence type="predicted"/>
<name>A0A1E1LC17_9HELO</name>
<evidence type="ECO:0000313" key="3">
    <source>
        <dbReference type="EMBL" id="CZT08078.1"/>
    </source>
</evidence>